<organism evidence="2 3">
    <name type="scientific">Streptomyces polyrhachis</name>
    <dbReference type="NCBI Taxonomy" id="1282885"/>
    <lineage>
        <taxon>Bacteria</taxon>
        <taxon>Bacillati</taxon>
        <taxon>Actinomycetota</taxon>
        <taxon>Actinomycetes</taxon>
        <taxon>Kitasatosporales</taxon>
        <taxon>Streptomycetaceae</taxon>
        <taxon>Streptomyces</taxon>
    </lineage>
</organism>
<dbReference type="RefSeq" id="WP_386416414.1">
    <property type="nucleotide sequence ID" value="NZ_JBHSZO010000028.1"/>
</dbReference>
<gene>
    <name evidence="2" type="ORF">ACFQLX_17955</name>
</gene>
<evidence type="ECO:0000313" key="3">
    <source>
        <dbReference type="Proteomes" id="UP001596413"/>
    </source>
</evidence>
<sequence>MALFKKKTPDESDEGWYYCIEHRAVEQGPQCPARDRLGPYPTREAAEHAIQIAEARNEKWDSDDDRWRDGDDKS</sequence>
<reference evidence="3" key="1">
    <citation type="journal article" date="2019" name="Int. J. Syst. Evol. Microbiol.">
        <title>The Global Catalogue of Microorganisms (GCM) 10K type strain sequencing project: providing services to taxonomists for standard genome sequencing and annotation.</title>
        <authorList>
            <consortium name="The Broad Institute Genomics Platform"/>
            <consortium name="The Broad Institute Genome Sequencing Center for Infectious Disease"/>
            <person name="Wu L."/>
            <person name="Ma J."/>
        </authorList>
    </citation>
    <scope>NUCLEOTIDE SEQUENCE [LARGE SCALE GENOMIC DNA]</scope>
    <source>
        <strain evidence="3">CGMCC 1.13681</strain>
    </source>
</reference>
<dbReference type="EMBL" id="JBHSZO010000028">
    <property type="protein sequence ID" value="MFC7220033.1"/>
    <property type="molecule type" value="Genomic_DNA"/>
</dbReference>
<protein>
    <recommendedName>
        <fullName evidence="4">SPOR domain-containing protein</fullName>
    </recommendedName>
</protein>
<evidence type="ECO:0000313" key="2">
    <source>
        <dbReference type="EMBL" id="MFC7220033.1"/>
    </source>
</evidence>
<evidence type="ECO:0000256" key="1">
    <source>
        <dbReference type="SAM" id="MobiDB-lite"/>
    </source>
</evidence>
<accession>A0ABW2GH23</accession>
<comment type="caution">
    <text evidence="2">The sequence shown here is derived from an EMBL/GenBank/DDBJ whole genome shotgun (WGS) entry which is preliminary data.</text>
</comment>
<keyword evidence="3" id="KW-1185">Reference proteome</keyword>
<name>A0ABW2GH23_9ACTN</name>
<evidence type="ECO:0008006" key="4">
    <source>
        <dbReference type="Google" id="ProtNLM"/>
    </source>
</evidence>
<proteinExistence type="predicted"/>
<dbReference type="Proteomes" id="UP001596413">
    <property type="component" value="Unassembled WGS sequence"/>
</dbReference>
<feature type="region of interest" description="Disordered" evidence="1">
    <location>
        <begin position="53"/>
        <end position="74"/>
    </location>
</feature>
<feature type="compositionally biased region" description="Basic and acidic residues" evidence="1">
    <location>
        <begin position="55"/>
        <end position="74"/>
    </location>
</feature>